<accession>A0A415ENQ4</accession>
<evidence type="ECO:0000313" key="2">
    <source>
        <dbReference type="EMBL" id="RHK04333.1"/>
    </source>
</evidence>
<dbReference type="PANTHER" id="PTHR30514">
    <property type="entry name" value="GLUCOKINASE"/>
    <property type="match status" value="1"/>
</dbReference>
<dbReference type="InterPro" id="IPR009057">
    <property type="entry name" value="Homeodomain-like_sf"/>
</dbReference>
<sequence length="292" mass="33336">MQNHLGETDMNLFAKLNCVKYLSDTEHNIIDLINKDPIAFTQMTIREISSLAFVSKATIYRFCKKLGYSGLNELKLMVTASYADQLQHADKTVDLNIPFGKTDSAFTIISSLRDLYERSLFLATTFISVKDLQLIALDLINAVNIMVFVDDEQLHVAKIFKDRMESCGARVTVPANIYQKISIAQSASAKDIAIYASYHPIQKRHLELAKILKGNQVKMIVISSSDDHLLNHHGDRNLVVGPIEHEKDKIADFAITIIFQFLFDSIYSVFFKERYEENIENLRASYLKYRNI</sequence>
<reference evidence="2 3" key="1">
    <citation type="submission" date="2018-08" db="EMBL/GenBank/DDBJ databases">
        <title>A genome reference for cultivated species of the human gut microbiota.</title>
        <authorList>
            <person name="Zou Y."/>
            <person name="Xue W."/>
            <person name="Luo G."/>
        </authorList>
    </citation>
    <scope>NUCLEOTIDE SEQUENCE [LARGE SCALE GENOMIC DNA]</scope>
    <source>
        <strain evidence="2 3">AF48-16</strain>
    </source>
</reference>
<dbReference type="InterPro" id="IPR046348">
    <property type="entry name" value="SIS_dom_sf"/>
</dbReference>
<dbReference type="GO" id="GO:1901135">
    <property type="term" value="P:carbohydrate derivative metabolic process"/>
    <property type="evidence" value="ECO:0007669"/>
    <property type="project" value="InterPro"/>
</dbReference>
<organism evidence="2 3">
    <name type="scientific">Enterococcus casseliflavus</name>
    <name type="common">Enterococcus flavescens</name>
    <dbReference type="NCBI Taxonomy" id="37734"/>
    <lineage>
        <taxon>Bacteria</taxon>
        <taxon>Bacillati</taxon>
        <taxon>Bacillota</taxon>
        <taxon>Bacilli</taxon>
        <taxon>Lactobacillales</taxon>
        <taxon>Enterococcaceae</taxon>
        <taxon>Enterococcus</taxon>
    </lineage>
</organism>
<dbReference type="InterPro" id="IPR000281">
    <property type="entry name" value="HTH_RpiR"/>
</dbReference>
<dbReference type="Gene3D" id="3.40.50.10490">
    <property type="entry name" value="Glucose-6-phosphate isomerase like protein, domain 1"/>
    <property type="match status" value="1"/>
</dbReference>
<gene>
    <name evidence="2" type="ORF">DW084_16225</name>
</gene>
<dbReference type="Proteomes" id="UP000286288">
    <property type="component" value="Unassembled WGS sequence"/>
</dbReference>
<dbReference type="Pfam" id="PF01418">
    <property type="entry name" value="HTH_6"/>
    <property type="match status" value="1"/>
</dbReference>
<dbReference type="Gene3D" id="1.10.10.10">
    <property type="entry name" value="Winged helix-like DNA-binding domain superfamily/Winged helix DNA-binding domain"/>
    <property type="match status" value="1"/>
</dbReference>
<feature type="domain" description="HTH rpiR-type" evidence="1">
    <location>
        <begin position="9"/>
        <end position="85"/>
    </location>
</feature>
<comment type="caution">
    <text evidence="2">The sequence shown here is derived from an EMBL/GenBank/DDBJ whole genome shotgun (WGS) entry which is preliminary data.</text>
</comment>
<dbReference type="InterPro" id="IPR036388">
    <property type="entry name" value="WH-like_DNA-bd_sf"/>
</dbReference>
<evidence type="ECO:0000259" key="1">
    <source>
        <dbReference type="PROSITE" id="PS51071"/>
    </source>
</evidence>
<dbReference type="EMBL" id="QRMZ01000028">
    <property type="protein sequence ID" value="RHK04333.1"/>
    <property type="molecule type" value="Genomic_DNA"/>
</dbReference>
<dbReference type="GO" id="GO:0003677">
    <property type="term" value="F:DNA binding"/>
    <property type="evidence" value="ECO:0007669"/>
    <property type="project" value="InterPro"/>
</dbReference>
<dbReference type="PANTHER" id="PTHR30514:SF10">
    <property type="entry name" value="MURR_RPIR FAMILY TRANSCRIPTIONAL REGULATOR"/>
    <property type="match status" value="1"/>
</dbReference>
<dbReference type="AlphaFoldDB" id="A0A415ENQ4"/>
<dbReference type="InterPro" id="IPR047640">
    <property type="entry name" value="RpiR-like"/>
</dbReference>
<dbReference type="GO" id="GO:0097367">
    <property type="term" value="F:carbohydrate derivative binding"/>
    <property type="evidence" value="ECO:0007669"/>
    <property type="project" value="InterPro"/>
</dbReference>
<evidence type="ECO:0000313" key="3">
    <source>
        <dbReference type="Proteomes" id="UP000286288"/>
    </source>
</evidence>
<name>A0A415ENQ4_ENTCA</name>
<dbReference type="SUPFAM" id="SSF53697">
    <property type="entry name" value="SIS domain"/>
    <property type="match status" value="1"/>
</dbReference>
<proteinExistence type="predicted"/>
<dbReference type="GO" id="GO:0003700">
    <property type="term" value="F:DNA-binding transcription factor activity"/>
    <property type="evidence" value="ECO:0007669"/>
    <property type="project" value="InterPro"/>
</dbReference>
<dbReference type="PROSITE" id="PS51071">
    <property type="entry name" value="HTH_RPIR"/>
    <property type="match status" value="1"/>
</dbReference>
<protein>
    <submittedName>
        <fullName evidence="2">MurR/RpiR family transcriptional regulator</fullName>
    </submittedName>
</protein>
<dbReference type="SUPFAM" id="SSF46689">
    <property type="entry name" value="Homeodomain-like"/>
    <property type="match status" value="1"/>
</dbReference>